<dbReference type="Pfam" id="PF07596">
    <property type="entry name" value="SBP_bac_10"/>
    <property type="match status" value="1"/>
</dbReference>
<dbReference type="NCBIfam" id="TIGR02532">
    <property type="entry name" value="IV_pilin_GFxxxE"/>
    <property type="match status" value="1"/>
</dbReference>
<feature type="domain" description="DUF1559" evidence="2">
    <location>
        <begin position="38"/>
        <end position="291"/>
    </location>
</feature>
<dbReference type="KEGG" id="gfm:Enr17x_41010"/>
<keyword evidence="4" id="KW-1185">Reference proteome</keyword>
<keyword evidence="1" id="KW-1133">Transmembrane helix</keyword>
<dbReference type="SUPFAM" id="SSF54523">
    <property type="entry name" value="Pili subunits"/>
    <property type="match status" value="1"/>
</dbReference>
<dbReference type="InterPro" id="IPR027558">
    <property type="entry name" value="Pre_pil_HX9DG_C"/>
</dbReference>
<feature type="transmembrane region" description="Helical" evidence="1">
    <location>
        <begin position="12"/>
        <end position="37"/>
    </location>
</feature>
<reference evidence="3 4" key="1">
    <citation type="submission" date="2019-03" db="EMBL/GenBank/DDBJ databases">
        <title>Deep-cultivation of Planctomycetes and their phenomic and genomic characterization uncovers novel biology.</title>
        <authorList>
            <person name="Wiegand S."/>
            <person name="Jogler M."/>
            <person name="Boedeker C."/>
            <person name="Pinto D."/>
            <person name="Vollmers J."/>
            <person name="Rivas-Marin E."/>
            <person name="Kohn T."/>
            <person name="Peeters S.H."/>
            <person name="Heuer A."/>
            <person name="Rast P."/>
            <person name="Oberbeckmann S."/>
            <person name="Bunk B."/>
            <person name="Jeske O."/>
            <person name="Meyerdierks A."/>
            <person name="Storesund J.E."/>
            <person name="Kallscheuer N."/>
            <person name="Luecker S."/>
            <person name="Lage O.M."/>
            <person name="Pohl T."/>
            <person name="Merkel B.J."/>
            <person name="Hornburger P."/>
            <person name="Mueller R.-W."/>
            <person name="Bruemmer F."/>
            <person name="Labrenz M."/>
            <person name="Spormann A.M."/>
            <person name="Op den Camp H."/>
            <person name="Overmann J."/>
            <person name="Amann R."/>
            <person name="Jetten M.S.M."/>
            <person name="Mascher T."/>
            <person name="Medema M.H."/>
            <person name="Devos D.P."/>
            <person name="Kaster A.-K."/>
            <person name="Ovreas L."/>
            <person name="Rohde M."/>
            <person name="Galperin M.Y."/>
            <person name="Jogler C."/>
        </authorList>
    </citation>
    <scope>NUCLEOTIDE SEQUENCE [LARGE SCALE GENOMIC DNA]</scope>
    <source>
        <strain evidence="3 4">Enr17</strain>
    </source>
</reference>
<accession>A0A518IG27</accession>
<dbReference type="RefSeq" id="WP_145311417.1">
    <property type="nucleotide sequence ID" value="NZ_CP037452.1"/>
</dbReference>
<evidence type="ECO:0000313" key="4">
    <source>
        <dbReference type="Proteomes" id="UP000318313"/>
    </source>
</evidence>
<dbReference type="OrthoDB" id="263714at2"/>
<keyword evidence="1" id="KW-0812">Transmembrane</keyword>
<dbReference type="InterPro" id="IPR012902">
    <property type="entry name" value="N_methyl_site"/>
</dbReference>
<dbReference type="Gene3D" id="3.30.700.10">
    <property type="entry name" value="Glycoprotein, Type 4 Pilin"/>
    <property type="match status" value="1"/>
</dbReference>
<proteinExistence type="predicted"/>
<name>A0A518IG27_9PLAN</name>
<dbReference type="AlphaFoldDB" id="A0A518IG27"/>
<keyword evidence="1" id="KW-0472">Membrane</keyword>
<dbReference type="EMBL" id="CP037452">
    <property type="protein sequence ID" value="QDV52042.1"/>
    <property type="molecule type" value="Genomic_DNA"/>
</dbReference>
<protein>
    <submittedName>
        <fullName evidence="3">Type II secretion system protein G</fullName>
    </submittedName>
</protein>
<dbReference type="InterPro" id="IPR011453">
    <property type="entry name" value="DUF1559"/>
</dbReference>
<gene>
    <name evidence="3" type="primary">xcpT_41</name>
    <name evidence="3" type="ORF">Enr17x_41010</name>
</gene>
<dbReference type="Proteomes" id="UP000318313">
    <property type="component" value="Chromosome"/>
</dbReference>
<evidence type="ECO:0000259" key="2">
    <source>
        <dbReference type="Pfam" id="PF07596"/>
    </source>
</evidence>
<dbReference type="Pfam" id="PF07963">
    <property type="entry name" value="N_methyl"/>
    <property type="match status" value="1"/>
</dbReference>
<evidence type="ECO:0000256" key="1">
    <source>
        <dbReference type="SAM" id="Phobius"/>
    </source>
</evidence>
<evidence type="ECO:0000313" key="3">
    <source>
        <dbReference type="EMBL" id="QDV52042.1"/>
    </source>
</evidence>
<sequence length="309" mass="33574">MRQFTHHSKRKQGFTLIELLVVIAIIAILIALLLPAVQQAREAARRSTCKNNLKQIGLALHNYLDTHSVLPYGWAWDDGAGPLSRSRETWMQQLLPYIDQAPLFNAYMDENASYVHGSTHRNTVIPVLVCPSNPGTSGFAFRGNYGMCAGSTDASWRSTTGNGMFHYRSKTKFRDVTDGTSNTIMGGEGVARPSGPVAHTPWGEVGNYWGGGCSHHGAAFNNAEPPNSPVPDCNYTCANYELGQFPCAGYYTGTVSCTGSARTYARSYHVGGVHVLMADGAVRFVSENIDLGTWQGLATRSGEEVLGEF</sequence>
<dbReference type="NCBIfam" id="TIGR04294">
    <property type="entry name" value="pre_pil_HX9DG"/>
    <property type="match status" value="1"/>
</dbReference>
<dbReference type="PROSITE" id="PS00409">
    <property type="entry name" value="PROKAR_NTER_METHYL"/>
    <property type="match status" value="1"/>
</dbReference>
<dbReference type="PANTHER" id="PTHR30093:SF2">
    <property type="entry name" value="TYPE II SECRETION SYSTEM PROTEIN H"/>
    <property type="match status" value="1"/>
</dbReference>
<organism evidence="3 4">
    <name type="scientific">Gimesia fumaroli</name>
    <dbReference type="NCBI Taxonomy" id="2527976"/>
    <lineage>
        <taxon>Bacteria</taxon>
        <taxon>Pseudomonadati</taxon>
        <taxon>Planctomycetota</taxon>
        <taxon>Planctomycetia</taxon>
        <taxon>Planctomycetales</taxon>
        <taxon>Planctomycetaceae</taxon>
        <taxon>Gimesia</taxon>
    </lineage>
</organism>
<dbReference type="PANTHER" id="PTHR30093">
    <property type="entry name" value="GENERAL SECRETION PATHWAY PROTEIN G"/>
    <property type="match status" value="1"/>
</dbReference>
<dbReference type="InterPro" id="IPR045584">
    <property type="entry name" value="Pilin-like"/>
</dbReference>